<evidence type="ECO:0000256" key="3">
    <source>
        <dbReference type="SAM" id="MobiDB-lite"/>
    </source>
</evidence>
<keyword evidence="4" id="KW-1133">Transmembrane helix</keyword>
<feature type="transmembrane region" description="Helical" evidence="4">
    <location>
        <begin position="126"/>
        <end position="142"/>
    </location>
</feature>
<dbReference type="Proteomes" id="UP001239994">
    <property type="component" value="Unassembled WGS sequence"/>
</dbReference>
<feature type="region of interest" description="Disordered" evidence="3">
    <location>
        <begin position="190"/>
        <end position="232"/>
    </location>
</feature>
<feature type="region of interest" description="Disordered" evidence="3">
    <location>
        <begin position="1"/>
        <end position="82"/>
    </location>
</feature>
<evidence type="ECO:0000256" key="2">
    <source>
        <dbReference type="PROSITE-ProRule" id="PRU00191"/>
    </source>
</evidence>
<dbReference type="AlphaFoldDB" id="A0AAD8Z3H5"/>
<feature type="domain" description="SH2" evidence="5">
    <location>
        <begin position="339"/>
        <end position="428"/>
    </location>
</feature>
<evidence type="ECO:0000259" key="5">
    <source>
        <dbReference type="PROSITE" id="PS50001"/>
    </source>
</evidence>
<evidence type="ECO:0000256" key="1">
    <source>
        <dbReference type="ARBA" id="ARBA00022999"/>
    </source>
</evidence>
<keyword evidence="7" id="KW-1185">Reference proteome</keyword>
<evidence type="ECO:0000313" key="7">
    <source>
        <dbReference type="Proteomes" id="UP001239994"/>
    </source>
</evidence>
<sequence length="430" mass="49246">DDQAEWSGSEFDSDVYEDPQGEHDDNYEPPPCEEVFTPAPATRYHTGEYLDSRPGRLTQTKPTTAIWPIKPSIPEKPSPDWPMKNEEDYVHPEEIMDDDNYIDPSEKDHADNRENQHFPRRSDSPGAVFCFVFFFGLVFIYMEHHSDIFGLMSMRFLITCSTKMQLPPLRLPPTPSPRMNTRKPISCLEPEEEEDYEVCNDEGVTKRPEKTVKDSKPRPLPRELNHPKPPFFQKASIPAKANEAAPKSVARDSANHGAGQPTKVFYRMKMPMPHDSPSQKFTAAERGSLSQEDMEAREQEQNSIVIQYISAFSPERYVYQVHSAEIISFSPGAICLFLPQDGSYLVRKSSGLDALQPYTLVVFYNSRVYNIPVRYIPDTKQYALGKQKSREERFNSVSEIIENHQRNTLVLVDTQSHTKDSTKLRHALTP</sequence>
<dbReference type="GO" id="GO:0035556">
    <property type="term" value="P:intracellular signal transduction"/>
    <property type="evidence" value="ECO:0007669"/>
    <property type="project" value="TreeGrafter"/>
</dbReference>
<dbReference type="GO" id="GO:0007169">
    <property type="term" value="P:cell surface receptor protein tyrosine kinase signaling pathway"/>
    <property type="evidence" value="ECO:0007669"/>
    <property type="project" value="TreeGrafter"/>
</dbReference>
<dbReference type="SUPFAM" id="SSF55550">
    <property type="entry name" value="SH2 domain"/>
    <property type="match status" value="1"/>
</dbReference>
<reference evidence="6" key="1">
    <citation type="submission" date="2023-03" db="EMBL/GenBank/DDBJ databases">
        <title>Electrophorus voltai genome.</title>
        <authorList>
            <person name="Bian C."/>
        </authorList>
    </citation>
    <scope>NUCLEOTIDE SEQUENCE</scope>
    <source>
        <strain evidence="6">CB-2022</strain>
        <tissue evidence="6">Muscle</tissue>
    </source>
</reference>
<proteinExistence type="predicted"/>
<keyword evidence="4" id="KW-0472">Membrane</keyword>
<name>A0AAD8Z3H5_9TELE</name>
<evidence type="ECO:0000313" key="6">
    <source>
        <dbReference type="EMBL" id="KAK1791811.1"/>
    </source>
</evidence>
<keyword evidence="4" id="KW-0812">Transmembrane</keyword>
<feature type="compositionally biased region" description="Basic and acidic residues" evidence="3">
    <location>
        <begin position="203"/>
        <end position="226"/>
    </location>
</feature>
<feature type="non-terminal residue" evidence="6">
    <location>
        <position position="1"/>
    </location>
</feature>
<dbReference type="InterPro" id="IPR000980">
    <property type="entry name" value="SH2"/>
</dbReference>
<comment type="caution">
    <text evidence="6">The sequence shown here is derived from an EMBL/GenBank/DDBJ whole genome shotgun (WGS) entry which is preliminary data.</text>
</comment>
<feature type="region of interest" description="Disordered" evidence="3">
    <location>
        <begin position="97"/>
        <end position="120"/>
    </location>
</feature>
<accession>A0AAD8Z3H5</accession>
<evidence type="ECO:0000256" key="4">
    <source>
        <dbReference type="SAM" id="Phobius"/>
    </source>
</evidence>
<dbReference type="InterPro" id="IPR036860">
    <property type="entry name" value="SH2_dom_sf"/>
</dbReference>
<dbReference type="FunFam" id="3.30.505.10:FF:000016">
    <property type="entry name" value="B-cell linker protein isoform 2"/>
    <property type="match status" value="1"/>
</dbReference>
<dbReference type="PANTHER" id="PTHR14098:SF3">
    <property type="entry name" value="B-CELL LINKER PROTEIN"/>
    <property type="match status" value="1"/>
</dbReference>
<dbReference type="SMART" id="SM00252">
    <property type="entry name" value="SH2"/>
    <property type="match status" value="1"/>
</dbReference>
<dbReference type="PANTHER" id="PTHR14098">
    <property type="entry name" value="SH2 DOMAIN CONTAINING PROTEIN"/>
    <property type="match status" value="1"/>
</dbReference>
<dbReference type="InterPro" id="IPR051751">
    <property type="entry name" value="Immunoreceptor_sig_adapters"/>
</dbReference>
<protein>
    <recommendedName>
        <fullName evidence="5">SH2 domain-containing protein</fullName>
    </recommendedName>
</protein>
<dbReference type="PROSITE" id="PS50001">
    <property type="entry name" value="SH2"/>
    <property type="match status" value="1"/>
</dbReference>
<dbReference type="EMBL" id="JAROKS010000020">
    <property type="protein sequence ID" value="KAK1791811.1"/>
    <property type="molecule type" value="Genomic_DNA"/>
</dbReference>
<dbReference type="Pfam" id="PF00017">
    <property type="entry name" value="SH2"/>
    <property type="match status" value="1"/>
</dbReference>
<feature type="compositionally biased region" description="Basic and acidic residues" evidence="3">
    <location>
        <begin position="104"/>
        <end position="120"/>
    </location>
</feature>
<gene>
    <name evidence="6" type="ORF">P4O66_013790</name>
</gene>
<dbReference type="GO" id="GO:0005737">
    <property type="term" value="C:cytoplasm"/>
    <property type="evidence" value="ECO:0007669"/>
    <property type="project" value="UniProtKB-ARBA"/>
</dbReference>
<organism evidence="6 7">
    <name type="scientific">Electrophorus voltai</name>
    <dbReference type="NCBI Taxonomy" id="2609070"/>
    <lineage>
        <taxon>Eukaryota</taxon>
        <taxon>Metazoa</taxon>
        <taxon>Chordata</taxon>
        <taxon>Craniata</taxon>
        <taxon>Vertebrata</taxon>
        <taxon>Euteleostomi</taxon>
        <taxon>Actinopterygii</taxon>
        <taxon>Neopterygii</taxon>
        <taxon>Teleostei</taxon>
        <taxon>Ostariophysi</taxon>
        <taxon>Gymnotiformes</taxon>
        <taxon>Gymnotoidei</taxon>
        <taxon>Gymnotidae</taxon>
        <taxon>Electrophorus</taxon>
    </lineage>
</organism>
<keyword evidence="1 2" id="KW-0727">SH2 domain</keyword>
<feature type="compositionally biased region" description="Acidic residues" evidence="3">
    <location>
        <begin position="190"/>
        <end position="200"/>
    </location>
</feature>
<feature type="compositionally biased region" description="Basic and acidic residues" evidence="3">
    <location>
        <begin position="45"/>
        <end position="54"/>
    </location>
</feature>
<dbReference type="Gene3D" id="3.30.505.10">
    <property type="entry name" value="SH2 domain"/>
    <property type="match status" value="1"/>
</dbReference>